<feature type="zinc finger region" description="C3H1-type" evidence="1">
    <location>
        <begin position="77"/>
        <end position="106"/>
    </location>
</feature>
<evidence type="ECO:0000259" key="2">
    <source>
        <dbReference type="PROSITE" id="PS50103"/>
    </source>
</evidence>
<feature type="domain" description="C3H1-type" evidence="2">
    <location>
        <begin position="77"/>
        <end position="106"/>
    </location>
</feature>
<dbReference type="OMA" id="RVCRWIT"/>
<evidence type="ECO:0000256" key="1">
    <source>
        <dbReference type="PROSITE-ProRule" id="PRU00723"/>
    </source>
</evidence>
<keyword evidence="1" id="KW-0862">Zinc</keyword>
<dbReference type="GO" id="GO:0008270">
    <property type="term" value="F:zinc ion binding"/>
    <property type="evidence" value="ECO:0007669"/>
    <property type="project" value="UniProtKB-KW"/>
</dbReference>
<keyword evidence="1" id="KW-0479">Metal-binding</keyword>
<dbReference type="AlphaFoldDB" id="A0A3Q2DYN0"/>
<proteinExistence type="predicted"/>
<organism evidence="3 4">
    <name type="scientific">Cyprinodon variegatus</name>
    <name type="common">Sheepshead minnow</name>
    <dbReference type="NCBI Taxonomy" id="28743"/>
    <lineage>
        <taxon>Eukaryota</taxon>
        <taxon>Metazoa</taxon>
        <taxon>Chordata</taxon>
        <taxon>Craniata</taxon>
        <taxon>Vertebrata</taxon>
        <taxon>Euteleostomi</taxon>
        <taxon>Actinopterygii</taxon>
        <taxon>Neopterygii</taxon>
        <taxon>Teleostei</taxon>
        <taxon>Neoteleostei</taxon>
        <taxon>Acanthomorphata</taxon>
        <taxon>Ovalentaria</taxon>
        <taxon>Atherinomorphae</taxon>
        <taxon>Cyprinodontiformes</taxon>
        <taxon>Cyprinodontidae</taxon>
        <taxon>Cyprinodon</taxon>
    </lineage>
</organism>
<evidence type="ECO:0000313" key="4">
    <source>
        <dbReference type="Proteomes" id="UP000265020"/>
    </source>
</evidence>
<name>A0A3Q2DYN0_CYPVA</name>
<dbReference type="Proteomes" id="UP000265020">
    <property type="component" value="Unassembled WGS sequence"/>
</dbReference>
<evidence type="ECO:0000313" key="3">
    <source>
        <dbReference type="Ensembl" id="ENSCVAP00000025041.1"/>
    </source>
</evidence>
<dbReference type="PROSITE" id="PS50103">
    <property type="entry name" value="ZF_C3H1"/>
    <property type="match status" value="1"/>
</dbReference>
<reference evidence="3" key="2">
    <citation type="submission" date="2025-09" db="UniProtKB">
        <authorList>
            <consortium name="Ensembl"/>
        </authorList>
    </citation>
    <scope>IDENTIFICATION</scope>
</reference>
<dbReference type="STRING" id="28743.ENSCVAP00000025041"/>
<keyword evidence="4" id="KW-1185">Reference proteome</keyword>
<keyword evidence="1" id="KW-0863">Zinc-finger</keyword>
<protein>
    <recommendedName>
        <fullName evidence="2">C3H1-type domain-containing protein</fullName>
    </recommendedName>
</protein>
<dbReference type="Ensembl" id="ENSCVAT00000002660.1">
    <property type="protein sequence ID" value="ENSCVAP00000025041.1"/>
    <property type="gene ID" value="ENSCVAG00000009511.1"/>
</dbReference>
<reference evidence="3" key="1">
    <citation type="submission" date="2025-08" db="UniProtKB">
        <authorList>
            <consortium name="Ensembl"/>
        </authorList>
    </citation>
    <scope>IDENTIFICATION</scope>
</reference>
<dbReference type="InterPro" id="IPR000571">
    <property type="entry name" value="Znf_CCCH"/>
</dbReference>
<sequence length="204" mass="23594">MAVWKAEHSGLSVRPHLLRLSQENQVQSKQVSIFCKVCLLVLSTPESFYKHCSTLEHAQLLSQDTITNWKQRQPPHGRRAELCPEEGMKPKTCEYGSNCPKAHSEEELKEWMMRSAEEKEIRCSMETEGLMCYNQQLLDEYRNSSNEVYVLSENVDDVRRNPLRKTYLSTKMTQAFFNHVGHAPSLHSITLLQCPKEPNGHFLD</sequence>
<accession>A0A3Q2DYN0</accession>
<dbReference type="GeneTree" id="ENSGT00940000178207"/>